<feature type="region of interest" description="Disordered" evidence="2">
    <location>
        <begin position="125"/>
        <end position="155"/>
    </location>
</feature>
<reference evidence="4" key="1">
    <citation type="submission" date="2016-03" db="EMBL/GenBank/DDBJ databases">
        <authorList>
            <person name="Devillers H."/>
        </authorList>
    </citation>
    <scope>NUCLEOTIDE SEQUENCE [LARGE SCALE GENOMIC DNA]</scope>
</reference>
<dbReference type="EMBL" id="LT598466">
    <property type="protein sequence ID" value="SCU82939.1"/>
    <property type="molecule type" value="Genomic_DNA"/>
</dbReference>
<sequence length="256" mass="28560">MSNATGVKENARQQNKLTACFDEIMKLSAEMLVQQQMKTIQLSSDMIKGFSHNQQKLLGEKIHMFHTILDDVDLTLSSSQDFVNRIAGEAVKKKQDKIKEEERLRLKDEEEARKREEMNKKVTNTVHSDMGGPAAGENLTFGEEPDAKNGSSMPSNFGDLNDFGLSMFGGIESNDLLAEFNTNTNAGLPAGNNEEDNKPNMIAMNQAENKNEVNSNNQNMDNNPDSYLTLNDFNDLGLDWNGGDGQNELDMNEFNI</sequence>
<proteinExistence type="predicted"/>
<dbReference type="InterPro" id="IPR021017">
    <property type="entry name" value="Mediator_Med2_fun"/>
</dbReference>
<dbReference type="Pfam" id="PF11214">
    <property type="entry name" value="Med2"/>
    <property type="match status" value="1"/>
</dbReference>
<organism evidence="3 4">
    <name type="scientific">Lachancea mirantina</name>
    <dbReference type="NCBI Taxonomy" id="1230905"/>
    <lineage>
        <taxon>Eukaryota</taxon>
        <taxon>Fungi</taxon>
        <taxon>Dikarya</taxon>
        <taxon>Ascomycota</taxon>
        <taxon>Saccharomycotina</taxon>
        <taxon>Saccharomycetes</taxon>
        <taxon>Saccharomycetales</taxon>
        <taxon>Saccharomycetaceae</taxon>
        <taxon>Lachancea</taxon>
    </lineage>
</organism>
<name>A0A1G4J060_9SACH</name>
<keyword evidence="1" id="KW-0175">Coiled coil</keyword>
<protein>
    <submittedName>
        <fullName evidence="3">LAMI_0C01420g1_1</fullName>
    </submittedName>
</protein>
<evidence type="ECO:0000256" key="1">
    <source>
        <dbReference type="SAM" id="Coils"/>
    </source>
</evidence>
<accession>A0A1G4J060</accession>
<keyword evidence="4" id="KW-1185">Reference proteome</keyword>
<gene>
    <name evidence="3" type="ORF">LAMI_0C01420G</name>
</gene>
<feature type="coiled-coil region" evidence="1">
    <location>
        <begin position="91"/>
        <end position="119"/>
    </location>
</feature>
<dbReference type="AlphaFoldDB" id="A0A1G4J060"/>
<dbReference type="STRING" id="1230905.A0A1G4J060"/>
<dbReference type="OrthoDB" id="4069381at2759"/>
<dbReference type="Proteomes" id="UP000191024">
    <property type="component" value="Chromosome C"/>
</dbReference>
<evidence type="ECO:0000256" key="2">
    <source>
        <dbReference type="SAM" id="MobiDB-lite"/>
    </source>
</evidence>
<evidence type="ECO:0000313" key="4">
    <source>
        <dbReference type="Proteomes" id="UP000191024"/>
    </source>
</evidence>
<evidence type="ECO:0000313" key="3">
    <source>
        <dbReference type="EMBL" id="SCU82939.1"/>
    </source>
</evidence>